<dbReference type="RefSeq" id="WP_151864885.1">
    <property type="nucleotide sequence ID" value="NZ_WBZB01000011.1"/>
</dbReference>
<protein>
    <submittedName>
        <fullName evidence="1">Flagellar biogenesis protein</fullName>
    </submittedName>
</protein>
<dbReference type="InterPro" id="IPR006135">
    <property type="entry name" value="T3SS_substrate_exporter"/>
</dbReference>
<dbReference type="Proteomes" id="UP000465601">
    <property type="component" value="Unassembled WGS sequence"/>
</dbReference>
<dbReference type="GO" id="GO:0009306">
    <property type="term" value="P:protein secretion"/>
    <property type="evidence" value="ECO:0007669"/>
    <property type="project" value="InterPro"/>
</dbReference>
<comment type="caution">
    <text evidence="1">The sequence shown here is derived from an EMBL/GenBank/DDBJ whole genome shotgun (WGS) entry which is preliminary data.</text>
</comment>
<keyword evidence="1" id="KW-0969">Cilium</keyword>
<keyword evidence="1" id="KW-0282">Flagellum</keyword>
<dbReference type="GO" id="GO:0005886">
    <property type="term" value="C:plasma membrane"/>
    <property type="evidence" value="ECO:0007669"/>
    <property type="project" value="TreeGrafter"/>
</dbReference>
<dbReference type="OrthoDB" id="9810419at2"/>
<evidence type="ECO:0000313" key="1">
    <source>
        <dbReference type="EMBL" id="KAB3532058.1"/>
    </source>
</evidence>
<evidence type="ECO:0000313" key="2">
    <source>
        <dbReference type="Proteomes" id="UP000465601"/>
    </source>
</evidence>
<dbReference type="SUPFAM" id="SSF160544">
    <property type="entry name" value="EscU C-terminal domain-like"/>
    <property type="match status" value="1"/>
</dbReference>
<reference evidence="1 2" key="1">
    <citation type="submission" date="2019-10" db="EMBL/GenBank/DDBJ databases">
        <title>Alkaliphilus serpentinus sp. nov. and Alkaliphilus pronyensis sp. nov., two novel anaerobic alkaliphilic species isolated from the serpentinized-hosted hydrothermal field of the Prony Bay (New Caledonia).</title>
        <authorList>
            <person name="Postec A."/>
        </authorList>
    </citation>
    <scope>NUCLEOTIDE SEQUENCE [LARGE SCALE GENOMIC DNA]</scope>
    <source>
        <strain evidence="1 2">LacT</strain>
    </source>
</reference>
<gene>
    <name evidence="1" type="ORF">F8153_03035</name>
</gene>
<dbReference type="Gene3D" id="3.40.1690.10">
    <property type="entry name" value="secretion proteins EscU"/>
    <property type="match status" value="1"/>
</dbReference>
<name>A0A833HQL9_9FIRM</name>
<organism evidence="1 2">
    <name type="scientific">Alkaliphilus serpentinus</name>
    <dbReference type="NCBI Taxonomy" id="1482731"/>
    <lineage>
        <taxon>Bacteria</taxon>
        <taxon>Bacillati</taxon>
        <taxon>Bacillota</taxon>
        <taxon>Clostridia</taxon>
        <taxon>Peptostreptococcales</taxon>
        <taxon>Natronincolaceae</taxon>
        <taxon>Alkaliphilus</taxon>
    </lineage>
</organism>
<dbReference type="EMBL" id="WBZB01000011">
    <property type="protein sequence ID" value="KAB3532058.1"/>
    <property type="molecule type" value="Genomic_DNA"/>
</dbReference>
<dbReference type="Pfam" id="PF01312">
    <property type="entry name" value="Bac_export_2"/>
    <property type="match status" value="1"/>
</dbReference>
<dbReference type="PANTHER" id="PTHR30531">
    <property type="entry name" value="FLAGELLAR BIOSYNTHETIC PROTEIN FLHB"/>
    <property type="match status" value="1"/>
</dbReference>
<keyword evidence="1" id="KW-0966">Cell projection</keyword>
<dbReference type="AlphaFoldDB" id="A0A833HQL9"/>
<sequence length="93" mass="10393">MEKRKLKQAVALKYNADKDPAPRITAAGKGVVAENIIKRAEENEIPLHQNDQLVKELISLRIGTEIPTQLYEIVAQVLAFVEGVDEKIGKTRE</sequence>
<dbReference type="InterPro" id="IPR029025">
    <property type="entry name" value="T3SS_substrate_exporter_C"/>
</dbReference>
<dbReference type="PANTHER" id="PTHR30531:SF12">
    <property type="entry name" value="FLAGELLAR BIOSYNTHETIC PROTEIN FLHB"/>
    <property type="match status" value="1"/>
</dbReference>
<keyword evidence="2" id="KW-1185">Reference proteome</keyword>
<proteinExistence type="predicted"/>
<accession>A0A833HQL9</accession>